<dbReference type="Pfam" id="PF09858">
    <property type="entry name" value="DUF2085"/>
    <property type="match status" value="1"/>
</dbReference>
<proteinExistence type="predicted"/>
<keyword evidence="1" id="KW-0812">Transmembrane</keyword>
<dbReference type="EMBL" id="PTRA01000008">
    <property type="protein sequence ID" value="PQA53770.1"/>
    <property type="molecule type" value="Genomic_DNA"/>
</dbReference>
<dbReference type="OrthoDB" id="9810176at2"/>
<evidence type="ECO:0008006" key="4">
    <source>
        <dbReference type="Google" id="ProtNLM"/>
    </source>
</evidence>
<evidence type="ECO:0000313" key="3">
    <source>
        <dbReference type="Proteomes" id="UP000239590"/>
    </source>
</evidence>
<dbReference type="Proteomes" id="UP000239590">
    <property type="component" value="Unassembled WGS sequence"/>
</dbReference>
<evidence type="ECO:0000256" key="1">
    <source>
        <dbReference type="SAM" id="Phobius"/>
    </source>
</evidence>
<gene>
    <name evidence="2" type="ORF">C5O19_24155</name>
</gene>
<keyword evidence="3" id="KW-1185">Reference proteome</keyword>
<comment type="caution">
    <text evidence="2">The sequence shown here is derived from an EMBL/GenBank/DDBJ whole genome shotgun (WGS) entry which is preliminary data.</text>
</comment>
<dbReference type="RefSeq" id="WP_104715934.1">
    <property type="nucleotide sequence ID" value="NZ_PTRA01000008.1"/>
</dbReference>
<reference evidence="3" key="1">
    <citation type="submission" date="2018-02" db="EMBL/GenBank/DDBJ databases">
        <title>Genome sequencing of Solimonas sp. HR-BB.</title>
        <authorList>
            <person name="Lee Y."/>
            <person name="Jeon C.O."/>
        </authorList>
    </citation>
    <scope>NUCLEOTIDE SEQUENCE [LARGE SCALE GENOMIC DNA]</scope>
    <source>
        <strain evidence="3">HR-U</strain>
    </source>
</reference>
<keyword evidence="1" id="KW-0472">Membrane</keyword>
<evidence type="ECO:0000313" key="2">
    <source>
        <dbReference type="EMBL" id="PQA53770.1"/>
    </source>
</evidence>
<organism evidence="2 3">
    <name type="scientific">Siphonobacter curvatus</name>
    <dbReference type="NCBI Taxonomy" id="2094562"/>
    <lineage>
        <taxon>Bacteria</taxon>
        <taxon>Pseudomonadati</taxon>
        <taxon>Bacteroidota</taxon>
        <taxon>Cytophagia</taxon>
        <taxon>Cytophagales</taxon>
        <taxon>Cytophagaceae</taxon>
        <taxon>Siphonobacter</taxon>
    </lineage>
</organism>
<feature type="transmembrane region" description="Helical" evidence="1">
    <location>
        <begin position="49"/>
        <end position="67"/>
    </location>
</feature>
<name>A0A2S7IFG7_9BACT</name>
<accession>A0A2S7IFG7</accession>
<protein>
    <recommendedName>
        <fullName evidence="4">DUF2085 domain-containing protein</fullName>
    </recommendedName>
</protein>
<feature type="transmembrane region" description="Helical" evidence="1">
    <location>
        <begin position="20"/>
        <end position="43"/>
    </location>
</feature>
<keyword evidence="1" id="KW-1133">Transmembrane helix</keyword>
<feature type="transmembrane region" description="Helical" evidence="1">
    <location>
        <begin position="79"/>
        <end position="106"/>
    </location>
</feature>
<dbReference type="InterPro" id="IPR019206">
    <property type="entry name" value="DUF2085_TM"/>
</dbReference>
<dbReference type="AlphaFoldDB" id="A0A2S7IFG7"/>
<sequence>MWFACHRRPDRSFFWKGRPFPVCARCTGLYVGYGIGLLLSLWLGPLASFWSVVLIIPLLIDSFTQYWQWRESNNPLRLITGLLAGTGIVLLTIGFAYTAALALTVVDGY</sequence>